<reference evidence="1" key="1">
    <citation type="submission" date="2019-09" db="EMBL/GenBank/DDBJ databases">
        <authorList>
            <person name="Chandra G."/>
            <person name="Truman W A."/>
        </authorList>
    </citation>
    <scope>NUCLEOTIDE SEQUENCE [LARGE SCALE GENOMIC DNA]</scope>
    <source>
        <strain evidence="1">PS652</strain>
    </source>
</reference>
<accession>A0A5E6R0Y0</accession>
<organism evidence="1">
    <name type="scientific">Pseudomonas fluorescens</name>
    <dbReference type="NCBI Taxonomy" id="294"/>
    <lineage>
        <taxon>Bacteria</taxon>
        <taxon>Pseudomonadati</taxon>
        <taxon>Pseudomonadota</taxon>
        <taxon>Gammaproteobacteria</taxon>
        <taxon>Pseudomonadales</taxon>
        <taxon>Pseudomonadaceae</taxon>
        <taxon>Pseudomonas</taxon>
    </lineage>
</organism>
<proteinExistence type="predicted"/>
<dbReference type="EMBL" id="CABVHG010000006">
    <property type="protein sequence ID" value="VVM62259.1"/>
    <property type="molecule type" value="Genomic_DNA"/>
</dbReference>
<gene>
    <name evidence="1" type="ORF">PS652_01347</name>
</gene>
<evidence type="ECO:0000313" key="1">
    <source>
        <dbReference type="EMBL" id="VVM62259.1"/>
    </source>
</evidence>
<sequence length="43" mass="4983">MRVLEMTTLAWAAVMQLSQVAARRNSLGIEVMCNQSRERFVER</sequence>
<dbReference type="AlphaFoldDB" id="A0A5E6R0Y0"/>
<protein>
    <submittedName>
        <fullName evidence="1">Uncharacterized protein</fullName>
    </submittedName>
</protein>
<name>A0A5E6R0Y0_PSEFL</name>